<dbReference type="InterPro" id="IPR001375">
    <property type="entry name" value="Peptidase_S9_cat"/>
</dbReference>
<sequence>MPHPFKLLLSASLLAVAAPIGTTPAIAQEMSEETQTRTYSAEEFYTSTSYGSVGGNAHAFSPDGDHVLITSDASGVLNAYWLPIDGGEPMQLTNSTTDAYRATSGFPTDGRILFSADAGGNERNHVFVREEDGSIRDLTPGEETRAGFAGWNEDGTHFYIETNERDASVSDVYRYSATDYSRELVFENPGGYFLGSRSPDGRYQLLTSVRTNSDSDIYLVDLEGDRTPVHITPHEGDVSHGDQGFTADGSKVIYSTNEFGEFAQSWTYEIATGERELLAEDDWDVSYVGFSDSGRYRITSFNRDGTSDAVLYDTVRGREITLEGVPEGNMGAFRFSPDEGMVLFSANTDTSPTDLYISNLETGETRRLTSALNPAIDESDLVNSSVLRFASYDGVEIPGILYRPHGASADSPAPAVVWVHGGPGGQSRRGYNPAIQHLVNHGYAVYAINNRGSSGYGKTFFHMDDQRHGDADLRDVTASADYLQGLDWIADDRIAIAGGSYGGYMTAAALAFHPEVFDAGINIFGVTNWVRTLESIPAWWGPQRDALYDELGDPATDGERLRAISPLFHADNITSPMLVVQGANDPRVLQVESDELVEAIRANGVPVEYVLFPDEGHGFARRENRITASEAYVTFLDEHVGAE</sequence>
<name>A0ABS0N1S7_9SPHN</name>
<evidence type="ECO:0000256" key="1">
    <source>
        <dbReference type="ARBA" id="ARBA00022670"/>
    </source>
</evidence>
<evidence type="ECO:0000256" key="2">
    <source>
        <dbReference type="ARBA" id="ARBA00022801"/>
    </source>
</evidence>
<dbReference type="RefSeq" id="WP_197920561.1">
    <property type="nucleotide sequence ID" value="NZ_CAWPTA010000006.1"/>
</dbReference>
<organism evidence="7 8">
    <name type="scientific">Aurantiacibacter sediminis</name>
    <dbReference type="NCBI Taxonomy" id="2793064"/>
    <lineage>
        <taxon>Bacteria</taxon>
        <taxon>Pseudomonadati</taxon>
        <taxon>Pseudomonadota</taxon>
        <taxon>Alphaproteobacteria</taxon>
        <taxon>Sphingomonadales</taxon>
        <taxon>Erythrobacteraceae</taxon>
        <taxon>Aurantiacibacter</taxon>
    </lineage>
</organism>
<dbReference type="InterPro" id="IPR002470">
    <property type="entry name" value="Peptidase_S9A"/>
</dbReference>
<dbReference type="InterPro" id="IPR023302">
    <property type="entry name" value="Pept_S9A_N"/>
</dbReference>
<evidence type="ECO:0000259" key="6">
    <source>
        <dbReference type="Pfam" id="PF02897"/>
    </source>
</evidence>
<feature type="chain" id="PRO_5046581527" evidence="4">
    <location>
        <begin position="28"/>
        <end position="643"/>
    </location>
</feature>
<dbReference type="PANTHER" id="PTHR42776">
    <property type="entry name" value="SERINE PEPTIDASE S9 FAMILY MEMBER"/>
    <property type="match status" value="1"/>
</dbReference>
<feature type="domain" description="Peptidase S9 prolyl oligopeptidase catalytic" evidence="5">
    <location>
        <begin position="435"/>
        <end position="641"/>
    </location>
</feature>
<evidence type="ECO:0000256" key="4">
    <source>
        <dbReference type="SAM" id="SignalP"/>
    </source>
</evidence>
<dbReference type="SUPFAM" id="SSF53474">
    <property type="entry name" value="alpha/beta-Hydrolases"/>
    <property type="match status" value="1"/>
</dbReference>
<evidence type="ECO:0000259" key="5">
    <source>
        <dbReference type="Pfam" id="PF00326"/>
    </source>
</evidence>
<gene>
    <name evidence="7" type="ORF">I5L03_04935</name>
</gene>
<dbReference type="Proteomes" id="UP000602442">
    <property type="component" value="Unassembled WGS sequence"/>
</dbReference>
<dbReference type="Gene3D" id="2.120.10.30">
    <property type="entry name" value="TolB, C-terminal domain"/>
    <property type="match status" value="2"/>
</dbReference>
<dbReference type="Pfam" id="PF02897">
    <property type="entry name" value="Peptidase_S9_N"/>
    <property type="match status" value="1"/>
</dbReference>
<proteinExistence type="predicted"/>
<keyword evidence="1" id="KW-0645">Protease</keyword>
<dbReference type="Gene3D" id="3.40.50.1820">
    <property type="entry name" value="alpha/beta hydrolase"/>
    <property type="match status" value="1"/>
</dbReference>
<feature type="signal peptide" evidence="4">
    <location>
        <begin position="1"/>
        <end position="27"/>
    </location>
</feature>
<dbReference type="Pfam" id="PF00326">
    <property type="entry name" value="Peptidase_S9"/>
    <property type="match status" value="1"/>
</dbReference>
<dbReference type="SUPFAM" id="SSF82171">
    <property type="entry name" value="DPP6 N-terminal domain-like"/>
    <property type="match status" value="1"/>
</dbReference>
<evidence type="ECO:0000256" key="3">
    <source>
        <dbReference type="ARBA" id="ARBA00022825"/>
    </source>
</evidence>
<evidence type="ECO:0000313" key="8">
    <source>
        <dbReference type="Proteomes" id="UP000602442"/>
    </source>
</evidence>
<keyword evidence="2" id="KW-0378">Hydrolase</keyword>
<evidence type="ECO:0000313" key="7">
    <source>
        <dbReference type="EMBL" id="MBH5321924.1"/>
    </source>
</evidence>
<keyword evidence="3" id="KW-0720">Serine protease</keyword>
<dbReference type="PANTHER" id="PTHR42776:SF27">
    <property type="entry name" value="DIPEPTIDYL PEPTIDASE FAMILY MEMBER 6"/>
    <property type="match status" value="1"/>
</dbReference>
<dbReference type="PRINTS" id="PR00862">
    <property type="entry name" value="PROLIGOPTASE"/>
</dbReference>
<dbReference type="InterPro" id="IPR011042">
    <property type="entry name" value="6-blade_b-propeller_TolB-like"/>
</dbReference>
<reference evidence="7 8" key="1">
    <citation type="submission" date="2020-11" db="EMBL/GenBank/DDBJ databases">
        <title>Erythrobacter sediminis sp. nov., a marine bacterium from a tidal flat of Garorim Bay.</title>
        <authorList>
            <person name="Kim D."/>
            <person name="Yoo Y."/>
            <person name="Kim J.-J."/>
        </authorList>
    </citation>
    <scope>NUCLEOTIDE SEQUENCE [LARGE SCALE GENOMIC DNA]</scope>
    <source>
        <strain evidence="7 8">JGD-13</strain>
    </source>
</reference>
<keyword evidence="8" id="KW-1185">Reference proteome</keyword>
<keyword evidence="4" id="KW-0732">Signal</keyword>
<dbReference type="InterPro" id="IPR029058">
    <property type="entry name" value="AB_hydrolase_fold"/>
</dbReference>
<accession>A0ABS0N1S7</accession>
<protein>
    <submittedName>
        <fullName evidence="7">S9 family peptidase</fullName>
    </submittedName>
</protein>
<comment type="caution">
    <text evidence="7">The sequence shown here is derived from an EMBL/GenBank/DDBJ whole genome shotgun (WGS) entry which is preliminary data.</text>
</comment>
<dbReference type="EMBL" id="JAEANY010000001">
    <property type="protein sequence ID" value="MBH5321924.1"/>
    <property type="molecule type" value="Genomic_DNA"/>
</dbReference>
<feature type="domain" description="Peptidase S9A N-terminal" evidence="6">
    <location>
        <begin position="106"/>
        <end position="367"/>
    </location>
</feature>